<feature type="domain" description="Trichome birefringence-like C-terminal" evidence="8">
    <location>
        <begin position="963"/>
        <end position="1252"/>
    </location>
</feature>
<feature type="domain" description="Trichome birefringence-like C-terminal" evidence="8">
    <location>
        <begin position="534"/>
        <end position="674"/>
    </location>
</feature>
<feature type="transmembrane region" description="Helical" evidence="7">
    <location>
        <begin position="21"/>
        <end position="45"/>
    </location>
</feature>
<comment type="similarity">
    <text evidence="2">Belongs to the PC-esterase family. TBL subfamily.</text>
</comment>
<evidence type="ECO:0000256" key="3">
    <source>
        <dbReference type="ARBA" id="ARBA00022692"/>
    </source>
</evidence>
<keyword evidence="4" id="KW-0735">Signal-anchor</keyword>
<dbReference type="GO" id="GO:0005794">
    <property type="term" value="C:Golgi apparatus"/>
    <property type="evidence" value="ECO:0007669"/>
    <property type="project" value="TreeGrafter"/>
</dbReference>
<feature type="domain" description="Trichome birefringence-like N-terminal" evidence="9">
    <location>
        <begin position="82"/>
        <end position="135"/>
    </location>
</feature>
<evidence type="ECO:0000313" key="10">
    <source>
        <dbReference type="EMBL" id="CAK7335105.1"/>
    </source>
</evidence>
<feature type="domain" description="Trichome birefringence-like C-terminal" evidence="8">
    <location>
        <begin position="136"/>
        <end position="424"/>
    </location>
</feature>
<keyword evidence="11" id="KW-1185">Reference proteome</keyword>
<comment type="subcellular location">
    <subcellularLocation>
        <location evidence="1">Membrane</location>
        <topology evidence="1">Single-pass membrane protein</topology>
    </subcellularLocation>
</comment>
<feature type="domain" description="Trichome birefringence-like N-terminal" evidence="9">
    <location>
        <begin position="909"/>
        <end position="962"/>
    </location>
</feature>
<dbReference type="Pfam" id="PF14416">
    <property type="entry name" value="PMR5N"/>
    <property type="match status" value="3"/>
</dbReference>
<dbReference type="InterPro" id="IPR029962">
    <property type="entry name" value="TBL"/>
</dbReference>
<keyword evidence="6 7" id="KW-0472">Membrane</keyword>
<feature type="domain" description="Trichome birefringence-like C-terminal" evidence="8">
    <location>
        <begin position="676"/>
        <end position="787"/>
    </location>
</feature>
<gene>
    <name evidence="10" type="ORF">DCAF_LOCUS10211</name>
</gene>
<dbReference type="Proteomes" id="UP001314170">
    <property type="component" value="Unassembled WGS sequence"/>
</dbReference>
<dbReference type="InterPro" id="IPR026057">
    <property type="entry name" value="TBL_C"/>
</dbReference>
<organism evidence="10 11">
    <name type="scientific">Dovyalis caffra</name>
    <dbReference type="NCBI Taxonomy" id="77055"/>
    <lineage>
        <taxon>Eukaryota</taxon>
        <taxon>Viridiplantae</taxon>
        <taxon>Streptophyta</taxon>
        <taxon>Embryophyta</taxon>
        <taxon>Tracheophyta</taxon>
        <taxon>Spermatophyta</taxon>
        <taxon>Magnoliopsida</taxon>
        <taxon>eudicotyledons</taxon>
        <taxon>Gunneridae</taxon>
        <taxon>Pentapetalae</taxon>
        <taxon>rosids</taxon>
        <taxon>fabids</taxon>
        <taxon>Malpighiales</taxon>
        <taxon>Salicaceae</taxon>
        <taxon>Flacourtieae</taxon>
        <taxon>Dovyalis</taxon>
    </lineage>
</organism>
<accession>A0AAV1REM4</accession>
<feature type="domain" description="Trichome birefringence-like N-terminal" evidence="9">
    <location>
        <begin position="480"/>
        <end position="533"/>
    </location>
</feature>
<sequence>MKIYGLELPFGSKHHALRKNTPMIVLIVTLALVLFTIFPLCYPLLGYPLYLLKNISESQISISASSYVSVEYGSLYVHASEQKCDIFTGEWIPNPNAPYYTNTTCWAIHEHQNCMKYGRPDTGFMKWRWQPDGCELPIFNPAQFLEIVRGKSMAFVGDSVGRNQMQSLICLLSRVEYPIDVSYTPDEYFKRWRYPSYNFTLATFWTPHLVKAGEADANGPTQTGLFNLYLDEFDEGWTSQIEEFDYVIINAGHWFYRPCVYYENRQVVGCRFCLLENVTDLPMYFGYRKAFRTAFRAINSLDNYKGITFLRTFAPPHFENGEWDNGGDCVRRRPFRSNETSLEGVNFELYMTQLEEFKLAEKEGKKRGLKFRLLDTTQAMLLRPDGHPSRYGHWPHENVTLYNDCVHWCLPGPIDAWNDFLLEMLKMEGLRSYEEKLDLKNGTIKLLLTLVLIVLVPVIPLYLLNSSSPIWLPSKSFERKECDIFRGTWISYQNMPYHNNATCREIFDQQNCMKFGRPDTDFLEWKWKPDQCELPRFEAEQFLELVRGKSMAFVEDSLGRNQMQSLLCLLARVSVRRWSILSTISYTEDARFKRWLYVNYNFTLASFWAPYLVRTIDTDPNGPTYNRLMNLYLDEADDVWAAQIEGYDYVIVSAGRWFYGPQVFYENGKVVGCHLTLSPAHFENGEWNKGGNCVRTQHVSSGEMKLDEDDLELYLTQVKELRRANREGKKWGLKFRLLDISAAMVMRPDGHPNHYGHWPHENVTIADRVHWCLPGPIDTWNKLLLQMLKRGRWRGAICNDQRFFPYPTANARQSSPILVFEDTCNAKHHELALGAQLQSFLFHFTMKFNDIEFSYGKNSQHSTSKRLLLLALSLGFLTAIPLYLVTTSHSPLPSPKIDTSDLRNIGIAKECDIFSGKWVYYPKGPYYTDATCSLIIDQHNCMKFGRPDTEFMKWRWRPEECELPFFDAKQFLELVRGKKMAFVGDSLGRNQMQSLLCLLSSVAHPEDISRRYAVDTAYFRRWFYADYKFTLATLWSPFLVKSSDADPNGHSLNSLMSLYLDQADKAWVGEIENFDYVIISAGQWFFRPLIYYMNGQIVGCHNCYMENITAVTKYFGYRMAFRTAFKTLRSLKNYKGITFLRTFSPSHFENGAWNEGGNCIRRRPFTSEEMKFDGYELEFYLTQVEEVRKAQKEGRKRGLKFELVATTEAMLLRPDGHPDRYGRSPHSNVTVADCVHWCLPGPIDTWNEFLLYMMRREAWRSFNEKLQKNSS</sequence>
<evidence type="ECO:0000259" key="8">
    <source>
        <dbReference type="Pfam" id="PF13839"/>
    </source>
</evidence>
<dbReference type="InterPro" id="IPR025846">
    <property type="entry name" value="TBL_N"/>
</dbReference>
<evidence type="ECO:0000256" key="1">
    <source>
        <dbReference type="ARBA" id="ARBA00004167"/>
    </source>
</evidence>
<reference evidence="10 11" key="1">
    <citation type="submission" date="2024-01" db="EMBL/GenBank/DDBJ databases">
        <authorList>
            <person name="Waweru B."/>
        </authorList>
    </citation>
    <scope>NUCLEOTIDE SEQUENCE [LARGE SCALE GENOMIC DNA]</scope>
</reference>
<dbReference type="GO" id="GO:0016413">
    <property type="term" value="F:O-acetyltransferase activity"/>
    <property type="evidence" value="ECO:0007669"/>
    <property type="project" value="InterPro"/>
</dbReference>
<dbReference type="Pfam" id="PF13839">
    <property type="entry name" value="PC-Esterase"/>
    <property type="match status" value="4"/>
</dbReference>
<comment type="caution">
    <text evidence="10">The sequence shown here is derived from an EMBL/GenBank/DDBJ whole genome shotgun (WGS) entry which is preliminary data.</text>
</comment>
<evidence type="ECO:0000256" key="6">
    <source>
        <dbReference type="ARBA" id="ARBA00023136"/>
    </source>
</evidence>
<dbReference type="GO" id="GO:0016020">
    <property type="term" value="C:membrane"/>
    <property type="evidence" value="ECO:0007669"/>
    <property type="project" value="UniProtKB-SubCell"/>
</dbReference>
<protein>
    <recommendedName>
        <fullName evidence="12">Trichome birefringence-like N-terminal domain-containing protein</fullName>
    </recommendedName>
</protein>
<dbReference type="PANTHER" id="PTHR32285">
    <property type="entry name" value="PROTEIN TRICHOME BIREFRINGENCE-LIKE 9-RELATED"/>
    <property type="match status" value="1"/>
</dbReference>
<evidence type="ECO:0000256" key="7">
    <source>
        <dbReference type="SAM" id="Phobius"/>
    </source>
</evidence>
<evidence type="ECO:0000259" key="9">
    <source>
        <dbReference type="Pfam" id="PF14416"/>
    </source>
</evidence>
<evidence type="ECO:0000256" key="5">
    <source>
        <dbReference type="ARBA" id="ARBA00022989"/>
    </source>
</evidence>
<keyword evidence="5 7" id="KW-1133">Transmembrane helix</keyword>
<name>A0AAV1REM4_9ROSI</name>
<keyword evidence="3 7" id="KW-0812">Transmembrane</keyword>
<evidence type="ECO:0000256" key="4">
    <source>
        <dbReference type="ARBA" id="ARBA00022968"/>
    </source>
</evidence>
<evidence type="ECO:0000313" key="11">
    <source>
        <dbReference type="Proteomes" id="UP001314170"/>
    </source>
</evidence>
<dbReference type="EMBL" id="CAWUPB010000957">
    <property type="protein sequence ID" value="CAK7335105.1"/>
    <property type="molecule type" value="Genomic_DNA"/>
</dbReference>
<dbReference type="AlphaFoldDB" id="A0AAV1REM4"/>
<evidence type="ECO:0000256" key="2">
    <source>
        <dbReference type="ARBA" id="ARBA00007727"/>
    </source>
</evidence>
<dbReference type="PANTHER" id="PTHR32285:SF48">
    <property type="entry name" value="PROTEIN TRICHOME BIREFRINGENCE-LIKE 19"/>
    <property type="match status" value="1"/>
</dbReference>
<proteinExistence type="inferred from homology"/>
<evidence type="ECO:0008006" key="12">
    <source>
        <dbReference type="Google" id="ProtNLM"/>
    </source>
</evidence>